<name>A0A7K4BZH7_9ARCH</name>
<evidence type="ECO:0000313" key="6">
    <source>
        <dbReference type="Proteomes" id="UP000526302"/>
    </source>
</evidence>
<dbReference type="Pfam" id="PF04414">
    <property type="entry name" value="tRNA_deacylase"/>
    <property type="match status" value="1"/>
</dbReference>
<dbReference type="PIRSF" id="PIRSF016210">
    <property type="entry name" value="UCP016210"/>
    <property type="match status" value="1"/>
</dbReference>
<dbReference type="InterPro" id="IPR018033">
    <property type="entry name" value="Deacylase_DtdA_archaea"/>
</dbReference>
<evidence type="ECO:0000256" key="1">
    <source>
        <dbReference type="ARBA" id="ARBA00022723"/>
    </source>
</evidence>
<dbReference type="GO" id="GO:0019478">
    <property type="term" value="P:D-amino acid catabolic process"/>
    <property type="evidence" value="ECO:0007669"/>
    <property type="project" value="InterPro"/>
</dbReference>
<keyword evidence="1" id="KW-0479">Metal-binding</keyword>
<dbReference type="GO" id="GO:0051499">
    <property type="term" value="F:D-aminoacyl-tRNA deacylase activity"/>
    <property type="evidence" value="ECO:0007669"/>
    <property type="project" value="InterPro"/>
</dbReference>
<keyword evidence="2" id="KW-0378">Hydrolase</keyword>
<gene>
    <name evidence="5" type="ORF">GX950_02395</name>
</gene>
<accession>A0A7K4BZH7</accession>
<protein>
    <recommendedName>
        <fullName evidence="4">D-tyrosyl-tRNA(Tyr) deacylase</fullName>
    </recommendedName>
</protein>
<dbReference type="GO" id="GO:0046872">
    <property type="term" value="F:metal ion binding"/>
    <property type="evidence" value="ECO:0007669"/>
    <property type="project" value="UniProtKB-KW"/>
</dbReference>
<proteinExistence type="predicted"/>
<sequence>MAEKIAIVCALEDEASVNIANHLKRIGVPSWANFYEFKEDTIFLSLNKVKENNIVVLSKHESKAEKKSLTVHYIGNFGEAKFGGEEKKLCGALAKIGTNYIRALIREKEKLKNGENNLNDFEICFEVTHHGPHTEKNVVFIEIGSSIIEWKNNFLGKLIAEIVINSTLIENNDTIAIGVGGIHYANNFTKFVIRENYSIGHICPEYNLENLDFELLEQMISKSGAKLIVLDWKGLKKFKQKVMELCQKTNLPIKKI</sequence>
<dbReference type="Gene3D" id="3.40.630.50">
    <property type="entry name" value="AF0625-like"/>
    <property type="match status" value="1"/>
</dbReference>
<evidence type="ECO:0000313" key="5">
    <source>
        <dbReference type="EMBL" id="NMA44638.1"/>
    </source>
</evidence>
<evidence type="ECO:0000256" key="3">
    <source>
        <dbReference type="ARBA" id="ARBA00022833"/>
    </source>
</evidence>
<organism evidence="5 6">
    <name type="scientific">Candidatus Iainarchaeum sp</name>
    <dbReference type="NCBI Taxonomy" id="3101447"/>
    <lineage>
        <taxon>Archaea</taxon>
        <taxon>Candidatus Iainarchaeota</taxon>
        <taxon>Candidatus Iainarchaeia</taxon>
        <taxon>Candidatus Iainarchaeales</taxon>
        <taxon>Candidatus Iainarchaeaceae</taxon>
        <taxon>Candidatus Iainarchaeum</taxon>
    </lineage>
</organism>
<keyword evidence="3" id="KW-0862">Zinc</keyword>
<dbReference type="SUPFAM" id="SSF142535">
    <property type="entry name" value="AF0625-like"/>
    <property type="match status" value="1"/>
</dbReference>
<dbReference type="Gene3D" id="3.40.50.10700">
    <property type="entry name" value="AF0625-like"/>
    <property type="match status" value="1"/>
</dbReference>
<dbReference type="PANTHER" id="PTHR34667">
    <property type="entry name" value="D-AMINOACYL-TRNA DEACYLASE"/>
    <property type="match status" value="1"/>
</dbReference>
<dbReference type="Proteomes" id="UP000526302">
    <property type="component" value="Unassembled WGS sequence"/>
</dbReference>
<dbReference type="PANTHER" id="PTHR34667:SF1">
    <property type="entry name" value="D-AMINOACYL-TRNA DEACYLASE"/>
    <property type="match status" value="1"/>
</dbReference>
<evidence type="ECO:0000256" key="4">
    <source>
        <dbReference type="ARBA" id="ARBA00033425"/>
    </source>
</evidence>
<reference evidence="5 6" key="1">
    <citation type="journal article" date="2020" name="Biotechnol. Biofuels">
        <title>New insights from the biogas microbiome by comprehensive genome-resolved metagenomics of nearly 1600 species originating from multiple anaerobic digesters.</title>
        <authorList>
            <person name="Campanaro S."/>
            <person name="Treu L."/>
            <person name="Rodriguez-R L.M."/>
            <person name="Kovalovszki A."/>
            <person name="Ziels R.M."/>
            <person name="Maus I."/>
            <person name="Zhu X."/>
            <person name="Kougias P.G."/>
            <person name="Basile A."/>
            <person name="Luo G."/>
            <person name="Schluter A."/>
            <person name="Konstantinidis K.T."/>
            <person name="Angelidaki I."/>
        </authorList>
    </citation>
    <scope>NUCLEOTIDE SEQUENCE [LARGE SCALE GENOMIC DNA]</scope>
    <source>
        <strain evidence="5">AS22ysBPME_79</strain>
    </source>
</reference>
<dbReference type="EMBL" id="JAAZKV010000018">
    <property type="protein sequence ID" value="NMA44638.1"/>
    <property type="molecule type" value="Genomic_DNA"/>
</dbReference>
<dbReference type="AlphaFoldDB" id="A0A7K4BZH7"/>
<dbReference type="InterPro" id="IPR007508">
    <property type="entry name" value="DtdA"/>
</dbReference>
<evidence type="ECO:0000256" key="2">
    <source>
        <dbReference type="ARBA" id="ARBA00022801"/>
    </source>
</evidence>
<comment type="caution">
    <text evidence="5">The sequence shown here is derived from an EMBL/GenBank/DDBJ whole genome shotgun (WGS) entry which is preliminary data.</text>
</comment>